<protein>
    <submittedName>
        <fullName evidence="2">Uncharacterized protein</fullName>
    </submittedName>
</protein>
<dbReference type="EMBL" id="JANPWB010000005">
    <property type="protein sequence ID" value="KAJ1187512.1"/>
    <property type="molecule type" value="Genomic_DNA"/>
</dbReference>
<accession>A0AAV7UF30</accession>
<evidence type="ECO:0000313" key="2">
    <source>
        <dbReference type="EMBL" id="KAJ1187512.1"/>
    </source>
</evidence>
<organism evidence="2 3">
    <name type="scientific">Pleurodeles waltl</name>
    <name type="common">Iberian ribbed newt</name>
    <dbReference type="NCBI Taxonomy" id="8319"/>
    <lineage>
        <taxon>Eukaryota</taxon>
        <taxon>Metazoa</taxon>
        <taxon>Chordata</taxon>
        <taxon>Craniata</taxon>
        <taxon>Vertebrata</taxon>
        <taxon>Euteleostomi</taxon>
        <taxon>Amphibia</taxon>
        <taxon>Batrachia</taxon>
        <taxon>Caudata</taxon>
        <taxon>Salamandroidea</taxon>
        <taxon>Salamandridae</taxon>
        <taxon>Pleurodelinae</taxon>
        <taxon>Pleurodeles</taxon>
    </lineage>
</organism>
<sequence length="69" mass="7532">MFSGTPGRRGYYLTNKWGACPLLTHGSWLGESPRVERAEKRTGSSPQADHRPAVPRPSSVASLGFKFSV</sequence>
<evidence type="ECO:0000256" key="1">
    <source>
        <dbReference type="SAM" id="MobiDB-lite"/>
    </source>
</evidence>
<gene>
    <name evidence="2" type="ORF">NDU88_004287</name>
</gene>
<evidence type="ECO:0000313" key="3">
    <source>
        <dbReference type="Proteomes" id="UP001066276"/>
    </source>
</evidence>
<keyword evidence="3" id="KW-1185">Reference proteome</keyword>
<dbReference type="AlphaFoldDB" id="A0AAV7UF30"/>
<comment type="caution">
    <text evidence="2">The sequence shown here is derived from an EMBL/GenBank/DDBJ whole genome shotgun (WGS) entry which is preliminary data.</text>
</comment>
<proteinExistence type="predicted"/>
<feature type="region of interest" description="Disordered" evidence="1">
    <location>
        <begin position="33"/>
        <end position="69"/>
    </location>
</feature>
<name>A0AAV7UF30_PLEWA</name>
<feature type="compositionally biased region" description="Basic and acidic residues" evidence="1">
    <location>
        <begin position="33"/>
        <end position="52"/>
    </location>
</feature>
<reference evidence="2" key="1">
    <citation type="journal article" date="2022" name="bioRxiv">
        <title>Sequencing and chromosome-scale assembly of the giantPleurodeles waltlgenome.</title>
        <authorList>
            <person name="Brown T."/>
            <person name="Elewa A."/>
            <person name="Iarovenko S."/>
            <person name="Subramanian E."/>
            <person name="Araus A.J."/>
            <person name="Petzold A."/>
            <person name="Susuki M."/>
            <person name="Suzuki K.-i.T."/>
            <person name="Hayashi T."/>
            <person name="Toyoda A."/>
            <person name="Oliveira C."/>
            <person name="Osipova E."/>
            <person name="Leigh N.D."/>
            <person name="Simon A."/>
            <person name="Yun M.H."/>
        </authorList>
    </citation>
    <scope>NUCLEOTIDE SEQUENCE</scope>
    <source>
        <strain evidence="2">20211129_DDA</strain>
        <tissue evidence="2">Liver</tissue>
    </source>
</reference>
<dbReference type="Proteomes" id="UP001066276">
    <property type="component" value="Chromosome 3_1"/>
</dbReference>